<dbReference type="PANTHER" id="PTHR45629:SF7">
    <property type="entry name" value="DNA EXCISION REPAIR PROTEIN ERCC-6-RELATED"/>
    <property type="match status" value="1"/>
</dbReference>
<dbReference type="Proteomes" id="UP000324705">
    <property type="component" value="Chromosome 6A"/>
</dbReference>
<protein>
    <recommendedName>
        <fullName evidence="1">SNF2 N-terminal domain-containing protein</fullName>
    </recommendedName>
</protein>
<dbReference type="Pfam" id="PF00176">
    <property type="entry name" value="SNF2-rel_dom"/>
    <property type="match status" value="1"/>
</dbReference>
<dbReference type="GO" id="GO:0015616">
    <property type="term" value="F:DNA translocase activity"/>
    <property type="evidence" value="ECO:0007669"/>
    <property type="project" value="TreeGrafter"/>
</dbReference>
<dbReference type="PANTHER" id="PTHR45629">
    <property type="entry name" value="SNF2/RAD54 FAMILY MEMBER"/>
    <property type="match status" value="1"/>
</dbReference>
<evidence type="ECO:0000313" key="3">
    <source>
        <dbReference type="Proteomes" id="UP000324705"/>
    </source>
</evidence>
<evidence type="ECO:0000259" key="1">
    <source>
        <dbReference type="Pfam" id="PF00176"/>
    </source>
</evidence>
<dbReference type="GO" id="GO:0007131">
    <property type="term" value="P:reciprocal meiotic recombination"/>
    <property type="evidence" value="ECO:0007669"/>
    <property type="project" value="TreeGrafter"/>
</dbReference>
<dbReference type="OMA" id="FVHRRDA"/>
<dbReference type="Gramene" id="TRITD6Av1G195160.1">
    <property type="protein sequence ID" value="TRITD6Av1G195160.1"/>
    <property type="gene ID" value="TRITD6Av1G195160"/>
</dbReference>
<keyword evidence="3" id="KW-1185">Reference proteome</keyword>
<dbReference type="InterPro" id="IPR000330">
    <property type="entry name" value="SNF2_N"/>
</dbReference>
<dbReference type="GO" id="GO:0005634">
    <property type="term" value="C:nucleus"/>
    <property type="evidence" value="ECO:0007669"/>
    <property type="project" value="TreeGrafter"/>
</dbReference>
<proteinExistence type="predicted"/>
<dbReference type="Gene3D" id="3.40.50.300">
    <property type="entry name" value="P-loop containing nucleotide triphosphate hydrolases"/>
    <property type="match status" value="1"/>
</dbReference>
<dbReference type="EMBL" id="LT934121">
    <property type="protein sequence ID" value="VAI49752.1"/>
    <property type="molecule type" value="Genomic_DNA"/>
</dbReference>
<dbReference type="InterPro" id="IPR050496">
    <property type="entry name" value="SNF2_RAD54_helicase_repair"/>
</dbReference>
<name>A0A9R1B360_TRITD</name>
<evidence type="ECO:0000313" key="2">
    <source>
        <dbReference type="EMBL" id="VAI49752.1"/>
    </source>
</evidence>
<accession>A0A9R1B360</accession>
<feature type="domain" description="SNF2 N-terminal" evidence="1">
    <location>
        <begin position="1"/>
        <end position="134"/>
    </location>
</feature>
<reference evidence="2 3" key="1">
    <citation type="submission" date="2017-09" db="EMBL/GenBank/DDBJ databases">
        <authorList>
            <consortium name="International Durum Wheat Genome Sequencing Consortium (IDWGSC)"/>
            <person name="Milanesi L."/>
        </authorList>
    </citation>
    <scope>NUCLEOTIDE SEQUENCE [LARGE SCALE GENOMIC DNA]</scope>
    <source>
        <strain evidence="3">cv. Svevo</strain>
    </source>
</reference>
<dbReference type="Gene3D" id="3.40.50.10810">
    <property type="entry name" value="Tandem AAA-ATPase domain"/>
    <property type="match status" value="1"/>
</dbReference>
<dbReference type="GO" id="GO:0005524">
    <property type="term" value="F:ATP binding"/>
    <property type="evidence" value="ECO:0007669"/>
    <property type="project" value="InterPro"/>
</dbReference>
<gene>
    <name evidence="2" type="ORF">TRITD_6Av1G195160</name>
</gene>
<dbReference type="InterPro" id="IPR038718">
    <property type="entry name" value="SNF2-like_sf"/>
</dbReference>
<dbReference type="Gene3D" id="1.20.120.850">
    <property type="entry name" value="SWI2/SNF2 ATPases, N-terminal domain"/>
    <property type="match status" value="1"/>
</dbReference>
<dbReference type="AlphaFoldDB" id="A0A9R1B360"/>
<sequence length="150" mass="17239">MQNDLEEFFSMVNFTNPGVLGDAAYFRRYYEAPIIRGREPTATAEEKKLGSERSGQLSAKVNQFILRRTNALLSNHLPPKIVEVVCCKLTPLQMTLYNHFIHSKNVKRLISEEAKSSKVLAYITALKKLCNHPKVNNFSLMFRPTIYLFQ</sequence>
<dbReference type="InterPro" id="IPR027417">
    <property type="entry name" value="P-loop_NTPase"/>
</dbReference>
<dbReference type="GO" id="GO:0045003">
    <property type="term" value="P:double-strand break repair via synthesis-dependent strand annealing"/>
    <property type="evidence" value="ECO:0007669"/>
    <property type="project" value="TreeGrafter"/>
</dbReference>
<organism evidence="2 3">
    <name type="scientific">Triticum turgidum subsp. durum</name>
    <name type="common">Durum wheat</name>
    <name type="synonym">Triticum durum</name>
    <dbReference type="NCBI Taxonomy" id="4567"/>
    <lineage>
        <taxon>Eukaryota</taxon>
        <taxon>Viridiplantae</taxon>
        <taxon>Streptophyta</taxon>
        <taxon>Embryophyta</taxon>
        <taxon>Tracheophyta</taxon>
        <taxon>Spermatophyta</taxon>
        <taxon>Magnoliopsida</taxon>
        <taxon>Liliopsida</taxon>
        <taxon>Poales</taxon>
        <taxon>Poaceae</taxon>
        <taxon>BOP clade</taxon>
        <taxon>Pooideae</taxon>
        <taxon>Triticodae</taxon>
        <taxon>Triticeae</taxon>
        <taxon>Triticinae</taxon>
        <taxon>Triticum</taxon>
    </lineage>
</organism>
<dbReference type="SUPFAM" id="SSF52540">
    <property type="entry name" value="P-loop containing nucleoside triphosphate hydrolases"/>
    <property type="match status" value="2"/>
</dbReference>